<name>W2PU66_PHYN3</name>
<reference evidence="1 2" key="2">
    <citation type="submission" date="2013-11" db="EMBL/GenBank/DDBJ databases">
        <title>The Genome Sequence of Phytophthora parasitica INRA-310.</title>
        <authorList>
            <consortium name="The Broad Institute Genomics Platform"/>
            <person name="Russ C."/>
            <person name="Tyler B."/>
            <person name="Panabieres F."/>
            <person name="Shan W."/>
            <person name="Tripathy S."/>
            <person name="Grunwald N."/>
            <person name="Machado M."/>
            <person name="Johnson C.S."/>
            <person name="Arredondo F."/>
            <person name="Hong C."/>
            <person name="Coffey M."/>
            <person name="Young S.K."/>
            <person name="Zeng Q."/>
            <person name="Gargeya S."/>
            <person name="Fitzgerald M."/>
            <person name="Abouelleil A."/>
            <person name="Alvarado L."/>
            <person name="Chapman S.B."/>
            <person name="Gainer-Dewar J."/>
            <person name="Goldberg J."/>
            <person name="Griggs A."/>
            <person name="Gujja S."/>
            <person name="Hansen M."/>
            <person name="Howarth C."/>
            <person name="Imamovic A."/>
            <person name="Ireland A."/>
            <person name="Larimer J."/>
            <person name="McCowan C."/>
            <person name="Murphy C."/>
            <person name="Pearson M."/>
            <person name="Poon T.W."/>
            <person name="Priest M."/>
            <person name="Roberts A."/>
            <person name="Saif S."/>
            <person name="Shea T."/>
            <person name="Sykes S."/>
            <person name="Wortman J."/>
            <person name="Nusbaum C."/>
            <person name="Birren B."/>
        </authorList>
    </citation>
    <scope>NUCLEOTIDE SEQUENCE [LARGE SCALE GENOMIC DNA]</scope>
    <source>
        <strain evidence="1 2">INRA-310</strain>
    </source>
</reference>
<dbReference type="VEuPathDB" id="FungiDB:PPTG_15556"/>
<dbReference type="Proteomes" id="UP000018817">
    <property type="component" value="Unassembled WGS sequence"/>
</dbReference>
<gene>
    <name evidence="1" type="ORF">PPTG_15556</name>
</gene>
<reference evidence="2" key="1">
    <citation type="submission" date="2011-12" db="EMBL/GenBank/DDBJ databases">
        <authorList>
            <consortium name="The Broad Institute Genome Sequencing Platform"/>
            <person name="Russ C."/>
            <person name="Tyler B."/>
            <person name="Panabieres F."/>
            <person name="Shan W."/>
            <person name="Tripathy S."/>
            <person name="Grunwald N."/>
            <person name="Machado M."/>
            <person name="Young S.K."/>
            <person name="Zeng Q."/>
            <person name="Gargeya S."/>
            <person name="Fitzgerald M."/>
            <person name="Haas B."/>
            <person name="Abouelleil A."/>
            <person name="Alvarado L."/>
            <person name="Arachchi H.M."/>
            <person name="Berlin A."/>
            <person name="Chapman S.B."/>
            <person name="Gearin G."/>
            <person name="Goldberg J."/>
            <person name="Griggs A."/>
            <person name="Gujja S."/>
            <person name="Hansen M."/>
            <person name="Heiman D."/>
            <person name="Howarth C."/>
            <person name="Larimer J."/>
            <person name="Lui A."/>
            <person name="MacDonald P.J.P."/>
            <person name="McCowen C."/>
            <person name="Montmayeur A."/>
            <person name="Murphy C."/>
            <person name="Neiman D."/>
            <person name="Pearson M."/>
            <person name="Priest M."/>
            <person name="Roberts A."/>
            <person name="Saif S."/>
            <person name="Shea T."/>
            <person name="Sisk P."/>
            <person name="Stolte C."/>
            <person name="Sykes S."/>
            <person name="Wortman J."/>
            <person name="Nusbaum C."/>
            <person name="Birren B."/>
        </authorList>
    </citation>
    <scope>NUCLEOTIDE SEQUENCE [LARGE SCALE GENOMIC DNA]</scope>
    <source>
        <strain evidence="2">INRA-310</strain>
    </source>
</reference>
<dbReference type="RefSeq" id="XP_008911054.1">
    <property type="nucleotide sequence ID" value="XM_008912806.1"/>
</dbReference>
<organism evidence="1 2">
    <name type="scientific">Phytophthora nicotianae (strain INRA-310)</name>
    <name type="common">Phytophthora parasitica</name>
    <dbReference type="NCBI Taxonomy" id="761204"/>
    <lineage>
        <taxon>Eukaryota</taxon>
        <taxon>Sar</taxon>
        <taxon>Stramenopiles</taxon>
        <taxon>Oomycota</taxon>
        <taxon>Peronosporomycetes</taxon>
        <taxon>Peronosporales</taxon>
        <taxon>Peronosporaceae</taxon>
        <taxon>Phytophthora</taxon>
    </lineage>
</organism>
<sequence length="232" mass="25741">MVDADEAQLNGVEEVFASSIGGAKPVGLRCYFHVLAKVHEKTRALEPLLDARVMRDIADLHFTATAGAYSEKKAKLLSDWEGDTRLTAFTVTSRSSRSRLAFLLNDAPSTSEDHVYVASELCDQVYDPQARRTSESLPVTSRLSVQTARAEVRGTPGEGWRVDVLCRCCPCNYYLKLGVCTHLVFALHVRGLLDLSKRKKLDYRRSNNALRAQSERQLAGRPIGNSTALNKE</sequence>
<dbReference type="GeneID" id="20184705"/>
<evidence type="ECO:0000313" key="1">
    <source>
        <dbReference type="EMBL" id="ETN03570.1"/>
    </source>
</evidence>
<accession>W2PU66</accession>
<dbReference type="EMBL" id="KI669610">
    <property type="protein sequence ID" value="ETN03570.1"/>
    <property type="molecule type" value="Genomic_DNA"/>
</dbReference>
<protein>
    <recommendedName>
        <fullName evidence="3">SWIM-type domain-containing protein</fullName>
    </recommendedName>
</protein>
<proteinExistence type="predicted"/>
<dbReference type="AlphaFoldDB" id="W2PU66"/>
<evidence type="ECO:0008006" key="3">
    <source>
        <dbReference type="Google" id="ProtNLM"/>
    </source>
</evidence>
<evidence type="ECO:0000313" key="2">
    <source>
        <dbReference type="Proteomes" id="UP000018817"/>
    </source>
</evidence>